<name>A0ABD3KZD6_EUCGL</name>
<evidence type="ECO:0000313" key="5">
    <source>
        <dbReference type="Proteomes" id="UP001634007"/>
    </source>
</evidence>
<dbReference type="AlphaFoldDB" id="A0ABD3KZD6"/>
<dbReference type="PANTHER" id="PTHR10366:SF563">
    <property type="entry name" value="CINNAMOYL-COA REDUCTASE 16"/>
    <property type="match status" value="1"/>
</dbReference>
<dbReference type="EMBL" id="JBJKBG010000004">
    <property type="protein sequence ID" value="KAL3743699.1"/>
    <property type="molecule type" value="Genomic_DNA"/>
</dbReference>
<dbReference type="InterPro" id="IPR036291">
    <property type="entry name" value="NAD(P)-bd_dom_sf"/>
</dbReference>
<dbReference type="SUPFAM" id="SSF51735">
    <property type="entry name" value="NAD(P)-binding Rossmann-fold domains"/>
    <property type="match status" value="1"/>
</dbReference>
<gene>
    <name evidence="4" type="ORF">ACJRO7_018896</name>
</gene>
<keyword evidence="1" id="KW-0521">NADP</keyword>
<organism evidence="4 5">
    <name type="scientific">Eucalyptus globulus</name>
    <name type="common">Tasmanian blue gum</name>
    <dbReference type="NCBI Taxonomy" id="34317"/>
    <lineage>
        <taxon>Eukaryota</taxon>
        <taxon>Viridiplantae</taxon>
        <taxon>Streptophyta</taxon>
        <taxon>Embryophyta</taxon>
        <taxon>Tracheophyta</taxon>
        <taxon>Spermatophyta</taxon>
        <taxon>Magnoliopsida</taxon>
        <taxon>eudicotyledons</taxon>
        <taxon>Gunneridae</taxon>
        <taxon>Pentapetalae</taxon>
        <taxon>rosids</taxon>
        <taxon>malvids</taxon>
        <taxon>Myrtales</taxon>
        <taxon>Myrtaceae</taxon>
        <taxon>Myrtoideae</taxon>
        <taxon>Eucalypteae</taxon>
        <taxon>Eucalyptus</taxon>
    </lineage>
</organism>
<comment type="caution">
    <text evidence="4">The sequence shown here is derived from an EMBL/GenBank/DDBJ whole genome shotgun (WGS) entry which is preliminary data.</text>
</comment>
<accession>A0ABD3KZD6</accession>
<keyword evidence="2" id="KW-0560">Oxidoreductase</keyword>
<feature type="domain" description="3-beta hydroxysteroid dehydrogenase/isomerase" evidence="3">
    <location>
        <begin position="33"/>
        <end position="163"/>
    </location>
</feature>
<evidence type="ECO:0000256" key="1">
    <source>
        <dbReference type="ARBA" id="ARBA00022857"/>
    </source>
</evidence>
<dbReference type="InterPro" id="IPR050425">
    <property type="entry name" value="NAD(P)_dehydrat-like"/>
</dbReference>
<evidence type="ECO:0000259" key="3">
    <source>
        <dbReference type="Pfam" id="PF01073"/>
    </source>
</evidence>
<proteinExistence type="predicted"/>
<sequence>MFIRLSLPANRAGNERDLSYLTNLPGAAERLQIFGADLSEPESFGPAVEGCARVFHTAHPIDYTLALPEDAVTPVAVGGLRGVLAACLGARTVKRVVYTATAGSCMFSGEDLDVADEGTWSDLEVCRRSPFYPNYLVSKTLTEKEALEFGERHGLEVVTCALPTVIGPFITPSVPGSVGLTTSILSGS</sequence>
<dbReference type="GO" id="GO:0016491">
    <property type="term" value="F:oxidoreductase activity"/>
    <property type="evidence" value="ECO:0007669"/>
    <property type="project" value="UniProtKB-KW"/>
</dbReference>
<dbReference type="PANTHER" id="PTHR10366">
    <property type="entry name" value="NAD DEPENDENT EPIMERASE/DEHYDRATASE"/>
    <property type="match status" value="1"/>
</dbReference>
<dbReference type="InterPro" id="IPR002225">
    <property type="entry name" value="3Beta_OHSteriod_DH/Estase"/>
</dbReference>
<evidence type="ECO:0000313" key="4">
    <source>
        <dbReference type="EMBL" id="KAL3743699.1"/>
    </source>
</evidence>
<evidence type="ECO:0000256" key="2">
    <source>
        <dbReference type="ARBA" id="ARBA00023002"/>
    </source>
</evidence>
<dbReference type="Proteomes" id="UP001634007">
    <property type="component" value="Unassembled WGS sequence"/>
</dbReference>
<keyword evidence="5" id="KW-1185">Reference proteome</keyword>
<protein>
    <recommendedName>
        <fullName evidence="3">3-beta hydroxysteroid dehydrogenase/isomerase domain-containing protein</fullName>
    </recommendedName>
</protein>
<dbReference type="Pfam" id="PF01073">
    <property type="entry name" value="3Beta_HSD"/>
    <property type="match status" value="1"/>
</dbReference>
<reference evidence="4 5" key="1">
    <citation type="submission" date="2024-11" db="EMBL/GenBank/DDBJ databases">
        <title>Chromosome-level genome assembly of Eucalyptus globulus Labill. provides insights into its genome evolution.</title>
        <authorList>
            <person name="Li X."/>
        </authorList>
    </citation>
    <scope>NUCLEOTIDE SEQUENCE [LARGE SCALE GENOMIC DNA]</scope>
    <source>
        <strain evidence="4">CL2024</strain>
        <tissue evidence="4">Fresh tender leaves</tissue>
    </source>
</reference>
<dbReference type="Gene3D" id="3.40.50.720">
    <property type="entry name" value="NAD(P)-binding Rossmann-like Domain"/>
    <property type="match status" value="1"/>
</dbReference>